<dbReference type="Gene3D" id="3.30.200.20">
    <property type="entry name" value="Phosphorylase Kinase, domain 1"/>
    <property type="match status" value="1"/>
</dbReference>
<evidence type="ECO:0000256" key="1">
    <source>
        <dbReference type="PIRNR" id="PIRNR006221"/>
    </source>
</evidence>
<dbReference type="OrthoDB" id="5291879at2"/>
<dbReference type="EMBL" id="VDFM01000008">
    <property type="protein sequence ID" value="MQS52859.1"/>
    <property type="molecule type" value="Genomic_DNA"/>
</dbReference>
<reference evidence="2 3" key="1">
    <citation type="journal article" date="2019" name="Syst. Appl. Microbiol.">
        <title>Polyphasic characterization of two novel Lactobacillus spp. isolated from blown salami packages: Description of Lactobacillus halodurans sp. nov. and Lactobacillus salsicarnum sp. nov.</title>
        <authorList>
            <person name="Schuster J.A."/>
            <person name="Klingl A."/>
            <person name="Vogel R.F."/>
            <person name="Ehrmann M.A."/>
        </authorList>
    </citation>
    <scope>NUCLEOTIDE SEQUENCE [LARGE SCALE GENOMIC DNA]</scope>
    <source>
        <strain evidence="2 3">TMW 1.2118</strain>
    </source>
</reference>
<dbReference type="Proteomes" id="UP000380386">
    <property type="component" value="Unassembled WGS sequence"/>
</dbReference>
<keyword evidence="1 2" id="KW-0418">Kinase</keyword>
<sequence>MRLNKAWFQELGIDNVKDFAPVSGGDINLAFKISTNDENYFLKVQPKNDETFFDHEIEGLNLINEVANAPKPIKSGNFERNGYLLMNYLEFGEGSQKDLGKMVAKMHEKHAPQFGLDHNIENAKNPKINTWQDNWSDFYINQRLNVLIEQIKKHGDWTVYRQSLMNRFQTKIREYYADHKVEPSLMHGDLWNGNVGFQADGTPILFDPDVFYGNREMDIAMTVLFGGFSQDFYDGYNEEYPLDKGWELRVPWYQTYYLLAHVNLFGENYGTSLESALQQSVDL</sequence>
<accession>A0A5P0ZIG1</accession>
<dbReference type="Gene3D" id="3.90.1200.10">
    <property type="match status" value="1"/>
</dbReference>
<protein>
    <submittedName>
        <fullName evidence="2">Fructosamine kinase family protein</fullName>
    </submittedName>
</protein>
<dbReference type="PIRSF" id="PIRSF006221">
    <property type="entry name" value="Ketosamine-3-kinase"/>
    <property type="match status" value="1"/>
</dbReference>
<organism evidence="2 3">
    <name type="scientific">Companilactobacillus mishanensis</name>
    <dbReference type="NCBI Taxonomy" id="2486008"/>
    <lineage>
        <taxon>Bacteria</taxon>
        <taxon>Bacillati</taxon>
        <taxon>Bacillota</taxon>
        <taxon>Bacilli</taxon>
        <taxon>Lactobacillales</taxon>
        <taxon>Lactobacillaceae</taxon>
        <taxon>Companilactobacillus</taxon>
    </lineage>
</organism>
<gene>
    <name evidence="2" type="ORF">FHL02_07475</name>
</gene>
<dbReference type="InterPro" id="IPR011009">
    <property type="entry name" value="Kinase-like_dom_sf"/>
</dbReference>
<dbReference type="Pfam" id="PF03881">
    <property type="entry name" value="Fructosamin_kin"/>
    <property type="match status" value="1"/>
</dbReference>
<dbReference type="RefSeq" id="WP_153383431.1">
    <property type="nucleotide sequence ID" value="NZ_VDFM01000008.1"/>
</dbReference>
<dbReference type="AlphaFoldDB" id="A0A5P0ZIG1"/>
<dbReference type="GO" id="GO:0016301">
    <property type="term" value="F:kinase activity"/>
    <property type="evidence" value="ECO:0007669"/>
    <property type="project" value="UniProtKB-UniRule"/>
</dbReference>
<dbReference type="PANTHER" id="PTHR12149">
    <property type="entry name" value="FRUCTOSAMINE 3 KINASE-RELATED PROTEIN"/>
    <property type="match status" value="1"/>
</dbReference>
<comment type="similarity">
    <text evidence="1">Belongs to the fructosamine kinase family.</text>
</comment>
<name>A0A5P0ZIG1_9LACO</name>
<dbReference type="SUPFAM" id="SSF56112">
    <property type="entry name" value="Protein kinase-like (PK-like)"/>
    <property type="match status" value="1"/>
</dbReference>
<comment type="caution">
    <text evidence="2">The sequence shown here is derived from an EMBL/GenBank/DDBJ whole genome shotgun (WGS) entry which is preliminary data.</text>
</comment>
<keyword evidence="1" id="KW-0808">Transferase</keyword>
<proteinExistence type="inferred from homology"/>
<evidence type="ECO:0000313" key="3">
    <source>
        <dbReference type="Proteomes" id="UP000380386"/>
    </source>
</evidence>
<evidence type="ECO:0000313" key="2">
    <source>
        <dbReference type="EMBL" id="MQS52859.1"/>
    </source>
</evidence>
<dbReference type="InterPro" id="IPR016477">
    <property type="entry name" value="Fructo-/Ketosamine-3-kinase"/>
</dbReference>
<dbReference type="PANTHER" id="PTHR12149:SF8">
    <property type="entry name" value="PROTEIN-RIBULOSAMINE 3-KINASE"/>
    <property type="match status" value="1"/>
</dbReference>